<dbReference type="PIRSF" id="PIRSF017617">
    <property type="entry name" value="Thr_aldolase"/>
    <property type="match status" value="1"/>
</dbReference>
<comment type="catalytic activity">
    <reaction evidence="5">
        <text>L-threonine = acetaldehyde + glycine</text>
        <dbReference type="Rhea" id="RHEA:19625"/>
        <dbReference type="ChEBI" id="CHEBI:15343"/>
        <dbReference type="ChEBI" id="CHEBI:57305"/>
        <dbReference type="ChEBI" id="CHEBI:57926"/>
        <dbReference type="EC" id="4.1.2.48"/>
    </reaction>
</comment>
<evidence type="ECO:0000256" key="1">
    <source>
        <dbReference type="ARBA" id="ARBA00001933"/>
    </source>
</evidence>
<dbReference type="AlphaFoldDB" id="A0A4P9Z8I6"/>
<dbReference type="InterPro" id="IPR015422">
    <property type="entry name" value="PyrdxlP-dep_Trfase_small"/>
</dbReference>
<dbReference type="PANTHER" id="PTHR48097">
    <property type="entry name" value="L-THREONINE ALDOLASE-RELATED"/>
    <property type="match status" value="1"/>
</dbReference>
<dbReference type="PANTHER" id="PTHR48097:SF9">
    <property type="entry name" value="L-THREONINE ALDOLASE"/>
    <property type="match status" value="1"/>
</dbReference>
<proteinExistence type="inferred from homology"/>
<comment type="cofactor">
    <cofactor evidence="1">
        <name>pyridoxal 5'-phosphate</name>
        <dbReference type="ChEBI" id="CHEBI:597326"/>
    </cofactor>
</comment>
<accession>A0A4P9Z8I6</accession>
<dbReference type="GO" id="GO:0006567">
    <property type="term" value="P:L-threonine catabolic process"/>
    <property type="evidence" value="ECO:0007669"/>
    <property type="project" value="TreeGrafter"/>
</dbReference>
<keyword evidence="12" id="KW-1185">Reference proteome</keyword>
<comment type="pathway">
    <text evidence="7">Amino-acid degradation; L-threonine degradation via aldolase pathway; acetaldehyde and glycine from L-threonine: step 1/1.</text>
</comment>
<keyword evidence="3" id="KW-0663">Pyridoxal phosphate</keyword>
<evidence type="ECO:0000256" key="7">
    <source>
        <dbReference type="ARBA" id="ARBA00060555"/>
    </source>
</evidence>
<feature type="modified residue" description="N6-(pyridoxal phosphate)lysine" evidence="9">
    <location>
        <position position="213"/>
    </location>
</feature>
<dbReference type="InterPro" id="IPR023603">
    <property type="entry name" value="Low_specificity_L-TA-like"/>
</dbReference>
<dbReference type="OrthoDB" id="10261951at2759"/>
<organism evidence="11 12">
    <name type="scientific">Metschnikowia bicuspidata</name>
    <dbReference type="NCBI Taxonomy" id="27322"/>
    <lineage>
        <taxon>Eukaryota</taxon>
        <taxon>Fungi</taxon>
        <taxon>Dikarya</taxon>
        <taxon>Ascomycota</taxon>
        <taxon>Saccharomycotina</taxon>
        <taxon>Pichiomycetes</taxon>
        <taxon>Metschnikowiaceae</taxon>
        <taxon>Metschnikowia</taxon>
    </lineage>
</organism>
<dbReference type="Gene3D" id="3.40.640.10">
    <property type="entry name" value="Type I PLP-dependent aspartate aminotransferase-like (Major domain)"/>
    <property type="match status" value="1"/>
</dbReference>
<keyword evidence="4" id="KW-0456">Lyase</keyword>
<comment type="similarity">
    <text evidence="2">Belongs to the threonine aldolase family.</text>
</comment>
<dbReference type="EC" id="4.1.2.48" evidence="8"/>
<evidence type="ECO:0000256" key="3">
    <source>
        <dbReference type="ARBA" id="ARBA00022898"/>
    </source>
</evidence>
<reference evidence="12" key="1">
    <citation type="journal article" date="2018" name="Nat. Microbiol.">
        <title>Leveraging single-cell genomics to expand the fungal tree of life.</title>
        <authorList>
            <person name="Ahrendt S.R."/>
            <person name="Quandt C.A."/>
            <person name="Ciobanu D."/>
            <person name="Clum A."/>
            <person name="Salamov A."/>
            <person name="Andreopoulos B."/>
            <person name="Cheng J.F."/>
            <person name="Woyke T."/>
            <person name="Pelin A."/>
            <person name="Henrissat B."/>
            <person name="Reynolds N.K."/>
            <person name="Benny G.L."/>
            <person name="Smith M.E."/>
            <person name="James T.Y."/>
            <person name="Grigoriev I.V."/>
        </authorList>
    </citation>
    <scope>NUCLEOTIDE SEQUENCE [LARGE SCALE GENOMIC DNA]</scope>
    <source>
        <strain evidence="12">Baker2002</strain>
    </source>
</reference>
<protein>
    <recommendedName>
        <fullName evidence="8">low-specificity L-threonine aldolase</fullName>
        <ecNumber evidence="8">4.1.2.48</ecNumber>
    </recommendedName>
</protein>
<dbReference type="FunFam" id="3.40.640.10:FF:000030">
    <property type="entry name" value="Low-specificity L-threonine aldolase"/>
    <property type="match status" value="1"/>
</dbReference>
<dbReference type="Proteomes" id="UP000268321">
    <property type="component" value="Unassembled WGS sequence"/>
</dbReference>
<dbReference type="NCBIfam" id="NF041359">
    <property type="entry name" value="GntG_guanitoxin"/>
    <property type="match status" value="1"/>
</dbReference>
<name>A0A4P9Z8I6_9ASCO</name>
<dbReference type="InterPro" id="IPR015421">
    <property type="entry name" value="PyrdxlP-dep_Trfase_major"/>
</dbReference>
<gene>
    <name evidence="11" type="ORF">METBISCDRAFT_19684</name>
</gene>
<comment type="catalytic activity">
    <reaction evidence="6">
        <text>L-allo-threonine = acetaldehyde + glycine</text>
        <dbReference type="Rhea" id="RHEA:26209"/>
        <dbReference type="ChEBI" id="CHEBI:15343"/>
        <dbReference type="ChEBI" id="CHEBI:57305"/>
        <dbReference type="ChEBI" id="CHEBI:58585"/>
        <dbReference type="EC" id="4.1.2.48"/>
    </reaction>
</comment>
<feature type="domain" description="Aromatic amino acid beta-eliminating lyase/threonine aldolase" evidence="10">
    <location>
        <begin position="16"/>
        <end position="301"/>
    </location>
</feature>
<evidence type="ECO:0000256" key="4">
    <source>
        <dbReference type="ARBA" id="ARBA00023239"/>
    </source>
</evidence>
<dbReference type="InterPro" id="IPR015424">
    <property type="entry name" value="PyrdxlP-dep_Trfase"/>
</dbReference>
<evidence type="ECO:0000256" key="9">
    <source>
        <dbReference type="PIRSR" id="PIRSR017617-1"/>
    </source>
</evidence>
<dbReference type="GO" id="GO:0008732">
    <property type="term" value="F:L-allo-threonine aldolase activity"/>
    <property type="evidence" value="ECO:0007669"/>
    <property type="project" value="TreeGrafter"/>
</dbReference>
<dbReference type="GO" id="GO:0006545">
    <property type="term" value="P:glycine biosynthetic process"/>
    <property type="evidence" value="ECO:0007669"/>
    <property type="project" value="TreeGrafter"/>
</dbReference>
<dbReference type="InterPro" id="IPR001597">
    <property type="entry name" value="ArAA_b-elim_lyase/Thr_aldolase"/>
</dbReference>
<evidence type="ECO:0000259" key="10">
    <source>
        <dbReference type="Pfam" id="PF01212"/>
    </source>
</evidence>
<evidence type="ECO:0000313" key="12">
    <source>
        <dbReference type="Proteomes" id="UP000268321"/>
    </source>
</evidence>
<dbReference type="Gene3D" id="3.90.1150.10">
    <property type="entry name" value="Aspartate Aminotransferase, domain 1"/>
    <property type="match status" value="1"/>
</dbReference>
<evidence type="ECO:0000256" key="6">
    <source>
        <dbReference type="ARBA" id="ARBA00050939"/>
    </source>
</evidence>
<dbReference type="Pfam" id="PF01212">
    <property type="entry name" value="Beta_elim_lyase"/>
    <property type="match status" value="1"/>
</dbReference>
<evidence type="ECO:0000313" key="11">
    <source>
        <dbReference type="EMBL" id="RKP29007.1"/>
    </source>
</evidence>
<dbReference type="EMBL" id="ML004522">
    <property type="protein sequence ID" value="RKP29007.1"/>
    <property type="molecule type" value="Genomic_DNA"/>
</dbReference>
<evidence type="ECO:0000256" key="8">
    <source>
        <dbReference type="ARBA" id="ARBA00066573"/>
    </source>
</evidence>
<dbReference type="SUPFAM" id="SSF53383">
    <property type="entry name" value="PLP-dependent transferases"/>
    <property type="match status" value="1"/>
</dbReference>
<dbReference type="GO" id="GO:0005829">
    <property type="term" value="C:cytosol"/>
    <property type="evidence" value="ECO:0007669"/>
    <property type="project" value="TreeGrafter"/>
</dbReference>
<evidence type="ECO:0000256" key="5">
    <source>
        <dbReference type="ARBA" id="ARBA00050410"/>
    </source>
</evidence>
<sequence length="377" mass="41292">MSISLQNFENSPAAAEFRSDTFTTPTATMVAALASASLGDSVYEEDANTTALEHKVAALAGKDAGLYCVSGTLLNQIALRTNLHQPPHAVLCDHRAHVYILEAGGLPTLSQALVQPVVPKNGVHLTLEDILAHFVPDDGEIHGCPTKVISLENTLHGMVFPLDEMRRISAFCKLHDVRLHLDGARLWNASVATGVSVREYCSLFDSVSLCLSKTLGAPVGSVLVADRKFIRKANHFRKQSGGGIRQSGLLALMASVAIDENMAHLQRTHDIARDLGRYVESLGYVLEHPVHTNFVFLDLKATCIEPNVLYRTCFKHNVAVGGRRIAVHFQITDDAVVRLKKALAEVYAHSQENPFDHSTSVLELPQTTDFYKRVQQD</sequence>
<evidence type="ECO:0000256" key="2">
    <source>
        <dbReference type="ARBA" id="ARBA00006966"/>
    </source>
</evidence>